<dbReference type="eggNOG" id="KOG0509">
    <property type="taxonomic scope" value="Eukaryota"/>
</dbReference>
<reference evidence="6" key="1">
    <citation type="journal article" date="2013" name="Nature">
        <title>Pan genome of the phytoplankton Emiliania underpins its global distribution.</title>
        <authorList>
            <person name="Read B.A."/>
            <person name="Kegel J."/>
            <person name="Klute M.J."/>
            <person name="Kuo A."/>
            <person name="Lefebvre S.C."/>
            <person name="Maumus F."/>
            <person name="Mayer C."/>
            <person name="Miller J."/>
            <person name="Monier A."/>
            <person name="Salamov A."/>
            <person name="Young J."/>
            <person name="Aguilar M."/>
            <person name="Claverie J.M."/>
            <person name="Frickenhaus S."/>
            <person name="Gonzalez K."/>
            <person name="Herman E.K."/>
            <person name="Lin Y.C."/>
            <person name="Napier J."/>
            <person name="Ogata H."/>
            <person name="Sarno A.F."/>
            <person name="Shmutz J."/>
            <person name="Schroeder D."/>
            <person name="de Vargas C."/>
            <person name="Verret F."/>
            <person name="von Dassow P."/>
            <person name="Valentin K."/>
            <person name="Van de Peer Y."/>
            <person name="Wheeler G."/>
            <person name="Dacks J.B."/>
            <person name="Delwiche C.F."/>
            <person name="Dyhrman S.T."/>
            <person name="Glockner G."/>
            <person name="John U."/>
            <person name="Richards T."/>
            <person name="Worden A.Z."/>
            <person name="Zhang X."/>
            <person name="Grigoriev I.V."/>
            <person name="Allen A.E."/>
            <person name="Bidle K."/>
            <person name="Borodovsky M."/>
            <person name="Bowler C."/>
            <person name="Brownlee C."/>
            <person name="Cock J.M."/>
            <person name="Elias M."/>
            <person name="Gladyshev V.N."/>
            <person name="Groth M."/>
            <person name="Guda C."/>
            <person name="Hadaegh A."/>
            <person name="Iglesias-Rodriguez M.D."/>
            <person name="Jenkins J."/>
            <person name="Jones B.M."/>
            <person name="Lawson T."/>
            <person name="Leese F."/>
            <person name="Lindquist E."/>
            <person name="Lobanov A."/>
            <person name="Lomsadze A."/>
            <person name="Malik S.B."/>
            <person name="Marsh M.E."/>
            <person name="Mackinder L."/>
            <person name="Mock T."/>
            <person name="Mueller-Roeber B."/>
            <person name="Pagarete A."/>
            <person name="Parker M."/>
            <person name="Probert I."/>
            <person name="Quesneville H."/>
            <person name="Raines C."/>
            <person name="Rensing S.A."/>
            <person name="Riano-Pachon D.M."/>
            <person name="Richier S."/>
            <person name="Rokitta S."/>
            <person name="Shiraiwa Y."/>
            <person name="Soanes D.M."/>
            <person name="van der Giezen M."/>
            <person name="Wahlund T.M."/>
            <person name="Williams B."/>
            <person name="Wilson W."/>
            <person name="Wolfe G."/>
            <person name="Wurch L.L."/>
        </authorList>
    </citation>
    <scope>NUCLEOTIDE SEQUENCE</scope>
</reference>
<dbReference type="GeneID" id="17277478"/>
<accession>A0A0D3K8X1</accession>
<evidence type="ECO:0000313" key="6">
    <source>
        <dbReference type="Proteomes" id="UP000013827"/>
    </source>
</evidence>
<dbReference type="Proteomes" id="UP000013827">
    <property type="component" value="Unassembled WGS sequence"/>
</dbReference>
<dbReference type="PROSITE" id="PS50088">
    <property type="entry name" value="ANK_REPEAT"/>
    <property type="match status" value="2"/>
</dbReference>
<evidence type="ECO:0000256" key="1">
    <source>
        <dbReference type="ARBA" id="ARBA00022737"/>
    </source>
</evidence>
<organism evidence="5 6">
    <name type="scientific">Emiliania huxleyi (strain CCMP1516)</name>
    <dbReference type="NCBI Taxonomy" id="280463"/>
    <lineage>
        <taxon>Eukaryota</taxon>
        <taxon>Haptista</taxon>
        <taxon>Haptophyta</taxon>
        <taxon>Prymnesiophyceae</taxon>
        <taxon>Isochrysidales</taxon>
        <taxon>Noelaerhabdaceae</taxon>
        <taxon>Emiliania</taxon>
    </lineage>
</organism>
<dbReference type="PROSITE" id="PS50297">
    <property type="entry name" value="ANK_REP_REGION"/>
    <property type="match status" value="2"/>
</dbReference>
<dbReference type="RefSeq" id="XP_005784635.1">
    <property type="nucleotide sequence ID" value="XM_005784578.1"/>
</dbReference>
<protein>
    <submittedName>
        <fullName evidence="5">Uncharacterized protein</fullName>
    </submittedName>
</protein>
<dbReference type="HOGENOM" id="CLU_371082_0_0_1"/>
<dbReference type="InterPro" id="IPR002110">
    <property type="entry name" value="Ankyrin_rpt"/>
</dbReference>
<keyword evidence="2 3" id="KW-0040">ANK repeat</keyword>
<dbReference type="Pfam" id="PF12796">
    <property type="entry name" value="Ank_2"/>
    <property type="match status" value="1"/>
</dbReference>
<dbReference type="Gene3D" id="1.25.40.20">
    <property type="entry name" value="Ankyrin repeat-containing domain"/>
    <property type="match status" value="1"/>
</dbReference>
<evidence type="ECO:0000256" key="4">
    <source>
        <dbReference type="SAM" id="SignalP"/>
    </source>
</evidence>
<dbReference type="SUPFAM" id="SSF48403">
    <property type="entry name" value="Ankyrin repeat"/>
    <property type="match status" value="1"/>
</dbReference>
<dbReference type="EnsemblProtists" id="EOD32206">
    <property type="protein sequence ID" value="EOD32206"/>
    <property type="gene ID" value="EMIHUDRAFT_202849"/>
</dbReference>
<evidence type="ECO:0000256" key="2">
    <source>
        <dbReference type="ARBA" id="ARBA00023043"/>
    </source>
</evidence>
<proteinExistence type="predicted"/>
<dbReference type="AlphaFoldDB" id="A0A0D3K8X1"/>
<keyword evidence="1" id="KW-0677">Repeat</keyword>
<keyword evidence="6" id="KW-1185">Reference proteome</keyword>
<feature type="repeat" description="ANK" evidence="3">
    <location>
        <begin position="410"/>
        <end position="442"/>
    </location>
</feature>
<dbReference type="PANTHER" id="PTHR24171">
    <property type="entry name" value="ANKYRIN REPEAT DOMAIN-CONTAINING PROTEIN 39-RELATED"/>
    <property type="match status" value="1"/>
</dbReference>
<feature type="repeat" description="ANK" evidence="3">
    <location>
        <begin position="377"/>
        <end position="409"/>
    </location>
</feature>
<dbReference type="PaxDb" id="2903-EOD32206"/>
<evidence type="ECO:0000313" key="5">
    <source>
        <dbReference type="EnsemblProtists" id="EOD32206"/>
    </source>
</evidence>
<feature type="signal peptide" evidence="4">
    <location>
        <begin position="1"/>
        <end position="20"/>
    </location>
</feature>
<reference evidence="5" key="2">
    <citation type="submission" date="2024-10" db="UniProtKB">
        <authorList>
            <consortium name="EnsemblProtists"/>
        </authorList>
    </citation>
    <scope>IDENTIFICATION</scope>
</reference>
<evidence type="ECO:0000256" key="3">
    <source>
        <dbReference type="PROSITE-ProRule" id="PRU00023"/>
    </source>
</evidence>
<feature type="chain" id="PRO_5044216210" evidence="4">
    <location>
        <begin position="21"/>
        <end position="750"/>
    </location>
</feature>
<dbReference type="InterPro" id="IPR036770">
    <property type="entry name" value="Ankyrin_rpt-contain_sf"/>
</dbReference>
<name>A0A0D3K8X1_EMIH1</name>
<dbReference type="SMART" id="SM00248">
    <property type="entry name" value="ANK"/>
    <property type="match status" value="3"/>
</dbReference>
<keyword evidence="4" id="KW-0732">Signal</keyword>
<dbReference type="KEGG" id="ehx:EMIHUDRAFT_202849"/>
<sequence length="750" mass="81571">MRLTTAAAVALTLQTHGCCSTQDSTTDDRCSATSDAWAAAGLADRFAVVHHHILTPDMVQQLLAAMPSLLSDSAWWMPLVDDAGKRRTPRSAVEEVLYHIYEADFGGQSTAVIGAEWWFRNTTASAGQDAHWDKDQALLEKESRIRFPEVGTVTYLSSGGTPTLVLDQRFGDDACLKVPGAVCPSSMDPPLAKEGLLVYGEPTSHLVFRGNLLHGVPHELAPQTTDDEARRFVLAVNWWSGSKPASEGSLPCVPLSDADWRRRGLYRTDGHPVRSVPTAHRIRGPAELPPLPMRLALTRAATSVALHPSRTVMMEHSFPPPHELPRKGEFHVRWPADAARGPIDISSLHDAAARGDASLLRSRLMHSSAVVDELDERHLTPLHVACLRGQAAAAAVLLERGADADATDAHGSTPLHLAALGAHTQIAELLVAAGCRTGSVDRWRKSPLENAKLQLKRLQQDGAFGKAGSDKARQIKRWTSEQLYNVFEPGRPVALHRLESLFSQEEAAELVQLAEAGSAFDTQADTADGEPSFELYLLRDGRDALVIEGVYEPEGNADTAVWESVRRRVEDCVTPFVRKHFCRRCVPCTSLVRRYRPGAERSRLPPHRDVQAAVTAVVELHLAVGAAAVHNFELLHGVNASCEEAGGCARYSLVVWFQIGDVACAAGHRWPGEARAAMIEKALPAFARGARKRLSAAVDDAAARRARALKREAIGRSAARRAMAAHADAAGRLDERTFYAALKTLFDSEP</sequence>